<evidence type="ECO:0000313" key="1">
    <source>
        <dbReference type="EMBL" id="KAI9900934.1"/>
    </source>
</evidence>
<dbReference type="EMBL" id="CM047943">
    <property type="protein sequence ID" value="KAI9900934.1"/>
    <property type="molecule type" value="Genomic_DNA"/>
</dbReference>
<dbReference type="Proteomes" id="UP001163324">
    <property type="component" value="Chromosome 4"/>
</dbReference>
<comment type="caution">
    <text evidence="1">The sequence shown here is derived from an EMBL/GenBank/DDBJ whole genome shotgun (WGS) entry which is preliminary data.</text>
</comment>
<evidence type="ECO:0000313" key="2">
    <source>
        <dbReference type="Proteomes" id="UP001163324"/>
    </source>
</evidence>
<protein>
    <submittedName>
        <fullName evidence="1">Uncharacterized protein</fullName>
    </submittedName>
</protein>
<accession>A0ACC0V4V3</accession>
<organism evidence="1 2">
    <name type="scientific">Trichothecium roseum</name>
    <dbReference type="NCBI Taxonomy" id="47278"/>
    <lineage>
        <taxon>Eukaryota</taxon>
        <taxon>Fungi</taxon>
        <taxon>Dikarya</taxon>
        <taxon>Ascomycota</taxon>
        <taxon>Pezizomycotina</taxon>
        <taxon>Sordariomycetes</taxon>
        <taxon>Hypocreomycetidae</taxon>
        <taxon>Hypocreales</taxon>
        <taxon>Hypocreales incertae sedis</taxon>
        <taxon>Trichothecium</taxon>
    </lineage>
</organism>
<gene>
    <name evidence="1" type="ORF">N3K66_005196</name>
</gene>
<keyword evidence="2" id="KW-1185">Reference proteome</keyword>
<proteinExistence type="predicted"/>
<name>A0ACC0V4V3_9HYPO</name>
<sequence length="223" mass="23336">MLTAITAIIAASAGLAAAAPAQKRAQTASVTPHESYSSSVGVLGCKIDTNRVAYWPGSVSCNDICVKITNAGRELHLLKIDSSGGAYDISYDAWNYLGFGVSATESPQQGGGITMEYDFVPVQECVDAGLLDRAGGKLPLTAANSMNYVSSCMADSGSWVGQNYELYNVLDPVCHWGKDETCSLDLAVSNQPSCPSGLGSNEAMGPDYTVWNVQYGTGQLVAA</sequence>
<reference evidence="1" key="1">
    <citation type="submission" date="2022-10" db="EMBL/GenBank/DDBJ databases">
        <title>Complete Genome of Trichothecium roseum strain YXFP-22015, a Plant Pathogen Isolated from Citrus.</title>
        <authorList>
            <person name="Wang Y."/>
            <person name="Zhu L."/>
        </authorList>
    </citation>
    <scope>NUCLEOTIDE SEQUENCE</scope>
    <source>
        <strain evidence="1">YXFP-22015</strain>
    </source>
</reference>